<dbReference type="SMART" id="SM01086">
    <property type="entry name" value="ClpB_D2-small"/>
    <property type="match status" value="1"/>
</dbReference>
<dbReference type="InterPro" id="IPR003959">
    <property type="entry name" value="ATPase_AAA_core"/>
</dbReference>
<dbReference type="Pfam" id="PF02861">
    <property type="entry name" value="Clp_N"/>
    <property type="match status" value="1"/>
</dbReference>
<dbReference type="PROSITE" id="PS51903">
    <property type="entry name" value="CLP_R"/>
    <property type="match status" value="1"/>
</dbReference>
<evidence type="ECO:0000256" key="5">
    <source>
        <dbReference type="ARBA" id="ARBA00022840"/>
    </source>
</evidence>
<keyword evidence="11" id="KW-0963">Cytoplasm</keyword>
<reference evidence="14 15" key="1">
    <citation type="journal article" date="2020" name="Antonie Van Leeuwenhoek">
        <title>Rhodopirellula heiligendammensis sp. nov., Rhodopirellula pilleata sp. nov., and Rhodopirellula solitaria sp. nov. isolated from natural or artificial marine surfaces in Northern Germany and California, USA, and emended description of the genus Rhodopirellula.</title>
        <authorList>
            <person name="Kallscheuer N."/>
            <person name="Wiegand S."/>
            <person name="Jogler M."/>
            <person name="Boedeker C."/>
            <person name="Peeters S.H."/>
            <person name="Rast P."/>
            <person name="Heuer A."/>
            <person name="Jetten M.S.M."/>
            <person name="Rohde M."/>
            <person name="Jogler C."/>
        </authorList>
    </citation>
    <scope>NUCLEOTIDE SEQUENCE [LARGE SCALE GENOMIC DNA]</scope>
    <source>
        <strain evidence="14 15">Poly21</strain>
    </source>
</reference>
<dbReference type="OrthoDB" id="9803641at2"/>
<dbReference type="Pfam" id="PF07724">
    <property type="entry name" value="AAA_2"/>
    <property type="match status" value="1"/>
</dbReference>
<comment type="function">
    <text evidence="11">Part of a stress-induced multi-chaperone system, it is involved in the recovery of the cell from heat-induced damage, in cooperation with DnaK, DnaJ and GrpE.</text>
</comment>
<dbReference type="Pfam" id="PF00004">
    <property type="entry name" value="AAA"/>
    <property type="match status" value="1"/>
</dbReference>
<evidence type="ECO:0000313" key="15">
    <source>
        <dbReference type="Proteomes" id="UP000319908"/>
    </source>
</evidence>
<feature type="domain" description="Clp R" evidence="13">
    <location>
        <begin position="5"/>
        <end position="147"/>
    </location>
</feature>
<name>A0A5C6BX00_9BACT</name>
<dbReference type="InterPro" id="IPR018368">
    <property type="entry name" value="ClpA/B_CS1"/>
</dbReference>
<dbReference type="Pfam" id="PF10431">
    <property type="entry name" value="ClpB_D2-small"/>
    <property type="match status" value="1"/>
</dbReference>
<keyword evidence="5 10" id="KW-0067">ATP-binding</keyword>
<feature type="compositionally biased region" description="Basic and acidic residues" evidence="12">
    <location>
        <begin position="519"/>
        <end position="535"/>
    </location>
</feature>
<dbReference type="FunFam" id="3.40.50.300:FF:000010">
    <property type="entry name" value="Chaperone clpB 1, putative"/>
    <property type="match status" value="1"/>
</dbReference>
<comment type="subunit">
    <text evidence="11">Homohexamer; The oligomerization is ATP-dependent.</text>
</comment>
<evidence type="ECO:0000256" key="9">
    <source>
        <dbReference type="PROSITE-ProRule" id="PRU01251"/>
    </source>
</evidence>
<dbReference type="Gene3D" id="1.10.8.60">
    <property type="match status" value="1"/>
</dbReference>
<dbReference type="InterPro" id="IPR001270">
    <property type="entry name" value="ClpA/B"/>
</dbReference>
<accession>A0A5C6BX00</accession>
<evidence type="ECO:0000256" key="10">
    <source>
        <dbReference type="RuleBase" id="RU004432"/>
    </source>
</evidence>
<dbReference type="InterPro" id="IPR036628">
    <property type="entry name" value="Clp_N_dom_sf"/>
</dbReference>
<evidence type="ECO:0000256" key="4">
    <source>
        <dbReference type="ARBA" id="ARBA00022741"/>
    </source>
</evidence>
<sequence>MAFRFDKLTTQAQSTVAEAQAQATASGNAEITPLHLFAAAMAQSGGITKPLLDKLNVDTKSLQALITSELEKLPRSSGGGQPRVSAKLQEVFQSADEAAKSLKDEYVSTEHLLLGLVRIENTAKNLLAMSGVTADDLLKATSEIRGSARVTDPNAESTYQALEKYGIDLTQLAETGKLDPVIGRDNEIRRVIQVLSRRTKNNPVLIGQPGVGKTAIAEGLALRIFEGDVPQSLKGKRVISLDMGALVAGAKFRGDFEERLKAVLREVKDSDGGVVLFIDELHLVVGAGNAEGSADAANLLKPELARGTLRCIGATTLDEYRQHIEKDAALERRFQPVFVGEPNIDDTIAILRGLKSRYESHHGVRITDSALVAAANLSSRYIADRFLPDKAIDLVDEAASRLAMEKESVPEPIDRLQRRLRQLELAHRQLVDESEASAVEKRSDVEEEMDEVKAELASLREQWEAEKMGLDDVQSIRQEAEQLQHRFAKLDSEAKEKQLRGESPEELYREMLQVQSRQRELQTRIEEAEAAESAKAESQSSEIDQDDREPRRLLRQEVTEEEIAEVVSTWTGVPVSRMMETERAKLLVMEERLHRRVIGQDEAVAAVSDAVRRSRSGLQDPHRPIGSFLFLGPTGVGKTELCKALAEVMFDDDSAMIRIDMSEFMERHSVSRLIGAPPGYVGYEEGGKLTEAVRRRPYAVILLDEMEKAHPDVFNILLQVLDDGRLTDGQGRTVDFTNAVIVMTSNVGSQVIQRVTEEGGDEDEMRAAVHDALKARFLPEFLNRVDDIVVFHPLQQAQIRHIVELQLDELRRRLAVSGLALELTPAAVDEIAAVGYDPAYGARPLKRVIQREVQNPLASALLRNSYPEGSTIKVDFRDGSFRFSE</sequence>
<dbReference type="GO" id="GO:0016887">
    <property type="term" value="F:ATP hydrolysis activity"/>
    <property type="evidence" value="ECO:0007669"/>
    <property type="project" value="InterPro"/>
</dbReference>
<dbReference type="InterPro" id="IPR041546">
    <property type="entry name" value="ClpA/ClpB_AAA_lid"/>
</dbReference>
<evidence type="ECO:0000256" key="8">
    <source>
        <dbReference type="ARBA" id="ARBA00026057"/>
    </source>
</evidence>
<keyword evidence="7 10" id="KW-0143">Chaperone</keyword>
<dbReference type="RefSeq" id="WP_146408360.1">
    <property type="nucleotide sequence ID" value="NZ_SJPU01000002.1"/>
</dbReference>
<dbReference type="PROSITE" id="PS00870">
    <property type="entry name" value="CLPAB_1"/>
    <property type="match status" value="1"/>
</dbReference>
<dbReference type="InterPro" id="IPR028299">
    <property type="entry name" value="ClpA/B_CS2"/>
</dbReference>
<dbReference type="PANTHER" id="PTHR11638:SF18">
    <property type="entry name" value="HEAT SHOCK PROTEIN 104"/>
    <property type="match status" value="1"/>
</dbReference>
<dbReference type="SUPFAM" id="SSF52540">
    <property type="entry name" value="P-loop containing nucleoside triphosphate hydrolases"/>
    <property type="match status" value="2"/>
</dbReference>
<evidence type="ECO:0000256" key="12">
    <source>
        <dbReference type="SAM" id="MobiDB-lite"/>
    </source>
</evidence>
<dbReference type="InterPro" id="IPR050130">
    <property type="entry name" value="ClpA_ClpB"/>
</dbReference>
<keyword evidence="4 10" id="KW-0547">Nucleotide-binding</keyword>
<dbReference type="Proteomes" id="UP000319908">
    <property type="component" value="Unassembled WGS sequence"/>
</dbReference>
<keyword evidence="11" id="KW-0346">Stress response</keyword>
<dbReference type="InterPro" id="IPR027417">
    <property type="entry name" value="P-loop_NTPase"/>
</dbReference>
<evidence type="ECO:0000259" key="13">
    <source>
        <dbReference type="PROSITE" id="PS51903"/>
    </source>
</evidence>
<dbReference type="GO" id="GO:0005737">
    <property type="term" value="C:cytoplasm"/>
    <property type="evidence" value="ECO:0007669"/>
    <property type="project" value="UniProtKB-SubCell"/>
</dbReference>
<comment type="similarity">
    <text evidence="1 10">Belongs to the ClpA/ClpB family.</text>
</comment>
<protein>
    <recommendedName>
        <fullName evidence="2 11">Chaperone protein ClpB</fullName>
    </recommendedName>
</protein>
<evidence type="ECO:0000256" key="7">
    <source>
        <dbReference type="ARBA" id="ARBA00023186"/>
    </source>
</evidence>
<evidence type="ECO:0000313" key="14">
    <source>
        <dbReference type="EMBL" id="TWU16803.1"/>
    </source>
</evidence>
<dbReference type="FunFam" id="3.40.50.300:FF:000120">
    <property type="entry name" value="ATP-dependent chaperone ClpB"/>
    <property type="match status" value="1"/>
</dbReference>
<dbReference type="PROSITE" id="PS00871">
    <property type="entry name" value="CLPAB_2"/>
    <property type="match status" value="1"/>
</dbReference>
<comment type="caution">
    <text evidence="14">The sequence shown here is derived from an EMBL/GenBank/DDBJ whole genome shotgun (WGS) entry which is preliminary data.</text>
</comment>
<dbReference type="SUPFAM" id="SSF81923">
    <property type="entry name" value="Double Clp-N motif"/>
    <property type="match status" value="1"/>
</dbReference>
<keyword evidence="15" id="KW-1185">Reference proteome</keyword>
<comment type="subunit">
    <text evidence="8">Homohexamer. The oligomerization is ATP-dependent.</text>
</comment>
<dbReference type="InterPro" id="IPR019489">
    <property type="entry name" value="Clp_ATPase_C"/>
</dbReference>
<evidence type="ECO:0000256" key="2">
    <source>
        <dbReference type="ARBA" id="ARBA00017574"/>
    </source>
</evidence>
<dbReference type="GO" id="GO:0005524">
    <property type="term" value="F:ATP binding"/>
    <property type="evidence" value="ECO:0007669"/>
    <property type="project" value="UniProtKB-UniRule"/>
</dbReference>
<dbReference type="Gene3D" id="3.40.50.300">
    <property type="entry name" value="P-loop containing nucleotide triphosphate hydrolases"/>
    <property type="match status" value="3"/>
</dbReference>
<dbReference type="InterPro" id="IPR003593">
    <property type="entry name" value="AAA+_ATPase"/>
</dbReference>
<dbReference type="Gene3D" id="1.10.1780.10">
    <property type="entry name" value="Clp, N-terminal domain"/>
    <property type="match status" value="1"/>
</dbReference>
<keyword evidence="6" id="KW-0175">Coiled coil</keyword>
<evidence type="ECO:0000256" key="11">
    <source>
        <dbReference type="RuleBase" id="RU362034"/>
    </source>
</evidence>
<dbReference type="GO" id="GO:0034605">
    <property type="term" value="P:cellular response to heat"/>
    <property type="evidence" value="ECO:0007669"/>
    <property type="project" value="TreeGrafter"/>
</dbReference>
<evidence type="ECO:0000256" key="6">
    <source>
        <dbReference type="ARBA" id="ARBA00023054"/>
    </source>
</evidence>
<evidence type="ECO:0000256" key="3">
    <source>
        <dbReference type="ARBA" id="ARBA00022737"/>
    </source>
</evidence>
<organism evidence="14 15">
    <name type="scientific">Allorhodopirellula heiligendammensis</name>
    <dbReference type="NCBI Taxonomy" id="2714739"/>
    <lineage>
        <taxon>Bacteria</taxon>
        <taxon>Pseudomonadati</taxon>
        <taxon>Planctomycetota</taxon>
        <taxon>Planctomycetia</taxon>
        <taxon>Pirellulales</taxon>
        <taxon>Pirellulaceae</taxon>
        <taxon>Allorhodopirellula</taxon>
    </lineage>
</organism>
<dbReference type="InterPro" id="IPR004176">
    <property type="entry name" value="Clp_R_N"/>
</dbReference>
<dbReference type="NCBIfam" id="TIGR03346">
    <property type="entry name" value="chaperone_ClpB"/>
    <property type="match status" value="1"/>
</dbReference>
<dbReference type="CDD" id="cd19499">
    <property type="entry name" value="RecA-like_ClpB_Hsp104-like"/>
    <property type="match status" value="1"/>
</dbReference>
<keyword evidence="3 9" id="KW-0677">Repeat</keyword>
<gene>
    <name evidence="11 14" type="primary">clpB</name>
    <name evidence="14" type="ORF">Poly21_40100</name>
</gene>
<dbReference type="PANTHER" id="PTHR11638">
    <property type="entry name" value="ATP-DEPENDENT CLP PROTEASE"/>
    <property type="match status" value="1"/>
</dbReference>
<comment type="subcellular location">
    <subcellularLocation>
        <location evidence="11">Cytoplasm</location>
    </subcellularLocation>
</comment>
<evidence type="ECO:0000256" key="1">
    <source>
        <dbReference type="ARBA" id="ARBA00008675"/>
    </source>
</evidence>
<dbReference type="SMART" id="SM00382">
    <property type="entry name" value="AAA"/>
    <property type="match status" value="2"/>
</dbReference>
<dbReference type="InterPro" id="IPR017730">
    <property type="entry name" value="Chaperonin_ClpB"/>
</dbReference>
<feature type="region of interest" description="Disordered" evidence="12">
    <location>
        <begin position="519"/>
        <end position="551"/>
    </location>
</feature>
<dbReference type="CDD" id="cd00009">
    <property type="entry name" value="AAA"/>
    <property type="match status" value="1"/>
</dbReference>
<dbReference type="Pfam" id="PF17871">
    <property type="entry name" value="AAA_lid_9"/>
    <property type="match status" value="1"/>
</dbReference>
<dbReference type="FunFam" id="3.40.50.300:FF:000025">
    <property type="entry name" value="ATP-dependent Clp protease subunit"/>
    <property type="match status" value="1"/>
</dbReference>
<proteinExistence type="inferred from homology"/>
<dbReference type="AlphaFoldDB" id="A0A5C6BX00"/>
<dbReference type="GO" id="GO:0042026">
    <property type="term" value="P:protein refolding"/>
    <property type="evidence" value="ECO:0007669"/>
    <property type="project" value="UniProtKB-UniRule"/>
</dbReference>
<dbReference type="EMBL" id="SJPU01000002">
    <property type="protein sequence ID" value="TWU16803.1"/>
    <property type="molecule type" value="Genomic_DNA"/>
</dbReference>
<dbReference type="PRINTS" id="PR00300">
    <property type="entry name" value="CLPPROTEASEA"/>
</dbReference>